<comment type="caution">
    <text evidence="1">The sequence shown here is derived from an EMBL/GenBank/DDBJ whole genome shotgun (WGS) entry which is preliminary data.</text>
</comment>
<sequence>MHVAPANLDEILTWFEDRRNNYNCLIFYLSDGAPENVDIESLIENRHRIDHATRKKTAFLVIDHSAESAVELVDNPHRIFIPGAALFGDSFAERSKGIGLFDSPHSQFKIKPYTRISDLKIDADAVSRMRDATTGFCGQVIEKYQIDIQLLPALVLLTKGDAEPVVIGLKRGMEADKVLTLLDDISSLEEEYSDSWNSLRKVKDEDSSSILEKSIEEDKKTLDRYAKRFSDLTSSAEFSPAAQAIVERVNSDALWDAEFSVVDLVKKVRVQSLVDRHEMDSLLGEEHFSRLCKQFDIVLHRYQGYAKQIQLRINGYENTVKDLISQKEHLLRLRAIAEEFETAADKSYRVARWKNIPIKINDLIEKSEKAEKRLKWLAGRLASVLKLLSLG</sequence>
<reference evidence="1 2" key="1">
    <citation type="submission" date="2019-06" db="EMBL/GenBank/DDBJ databases">
        <title>Paenimaribius caenipelagi gen. nov., sp. nov., isolated from a tidal flat.</title>
        <authorList>
            <person name="Yoon J.-H."/>
        </authorList>
    </citation>
    <scope>NUCLEOTIDE SEQUENCE [LARGE SCALE GENOMIC DNA]</scope>
    <source>
        <strain evidence="1 2">JBTF-M29</strain>
    </source>
</reference>
<name>A0A547PM52_9RHOB</name>
<evidence type="ECO:0000313" key="2">
    <source>
        <dbReference type="Proteomes" id="UP000318590"/>
    </source>
</evidence>
<gene>
    <name evidence="1" type="ORF">FEV53_17315</name>
</gene>
<dbReference type="EMBL" id="VFSV01000051">
    <property type="protein sequence ID" value="TRD15228.1"/>
    <property type="molecule type" value="Genomic_DNA"/>
</dbReference>
<dbReference type="AlphaFoldDB" id="A0A547PM52"/>
<dbReference type="Proteomes" id="UP000318590">
    <property type="component" value="Unassembled WGS sequence"/>
</dbReference>
<evidence type="ECO:0000313" key="1">
    <source>
        <dbReference type="EMBL" id="TRD15228.1"/>
    </source>
</evidence>
<keyword evidence="2" id="KW-1185">Reference proteome</keyword>
<accession>A0A547PM52</accession>
<protein>
    <submittedName>
        <fullName evidence="1">Uncharacterized protein</fullName>
    </submittedName>
</protein>
<dbReference type="RefSeq" id="WP_142836008.1">
    <property type="nucleotide sequence ID" value="NZ_VFSV01000051.1"/>
</dbReference>
<proteinExistence type="predicted"/>
<organism evidence="1 2">
    <name type="scientific">Palleronia caenipelagi</name>
    <dbReference type="NCBI Taxonomy" id="2489174"/>
    <lineage>
        <taxon>Bacteria</taxon>
        <taxon>Pseudomonadati</taxon>
        <taxon>Pseudomonadota</taxon>
        <taxon>Alphaproteobacteria</taxon>
        <taxon>Rhodobacterales</taxon>
        <taxon>Roseobacteraceae</taxon>
        <taxon>Palleronia</taxon>
    </lineage>
</organism>